<feature type="region of interest" description="Disordered" evidence="1">
    <location>
        <begin position="206"/>
        <end position="233"/>
    </location>
</feature>
<dbReference type="Proteomes" id="UP000002640">
    <property type="component" value="Unassembled WGS sequence"/>
</dbReference>
<evidence type="ECO:0000313" key="3">
    <source>
        <dbReference type="EMBL" id="EGZ04428.1"/>
    </source>
</evidence>
<protein>
    <submittedName>
        <fullName evidence="3">Uncharacterized protein</fullName>
    </submittedName>
</protein>
<gene>
    <name evidence="3" type="ORF">PHYSODRAFT_536448</name>
</gene>
<keyword evidence="2" id="KW-0812">Transmembrane</keyword>
<dbReference type="PANTHER" id="PTHR40866">
    <property type="entry name" value="BED-TYPE DOMAIN-CONTAINING PROTEIN"/>
    <property type="match status" value="1"/>
</dbReference>
<reference evidence="3 4" key="1">
    <citation type="journal article" date="2006" name="Science">
        <title>Phytophthora genome sequences uncover evolutionary origins and mechanisms of pathogenesis.</title>
        <authorList>
            <person name="Tyler B.M."/>
            <person name="Tripathy S."/>
            <person name="Zhang X."/>
            <person name="Dehal P."/>
            <person name="Jiang R.H."/>
            <person name="Aerts A."/>
            <person name="Arredondo F.D."/>
            <person name="Baxter L."/>
            <person name="Bensasson D."/>
            <person name="Beynon J.L."/>
            <person name="Chapman J."/>
            <person name="Damasceno C.M."/>
            <person name="Dorrance A.E."/>
            <person name="Dou D."/>
            <person name="Dickerman A.W."/>
            <person name="Dubchak I.L."/>
            <person name="Garbelotto M."/>
            <person name="Gijzen M."/>
            <person name="Gordon S.G."/>
            <person name="Govers F."/>
            <person name="Grunwald N.J."/>
            <person name="Huang W."/>
            <person name="Ivors K.L."/>
            <person name="Jones R.W."/>
            <person name="Kamoun S."/>
            <person name="Krampis K."/>
            <person name="Lamour K.H."/>
            <person name="Lee M.K."/>
            <person name="McDonald W.H."/>
            <person name="Medina M."/>
            <person name="Meijer H.J."/>
            <person name="Nordberg E.K."/>
            <person name="Maclean D.J."/>
            <person name="Ospina-Giraldo M.D."/>
            <person name="Morris P.F."/>
            <person name="Phuntumart V."/>
            <person name="Putnam N.H."/>
            <person name="Rash S."/>
            <person name="Rose J.K."/>
            <person name="Sakihama Y."/>
            <person name="Salamov A.A."/>
            <person name="Savidor A."/>
            <person name="Scheuring C.F."/>
            <person name="Smith B.M."/>
            <person name="Sobral B.W."/>
            <person name="Terry A."/>
            <person name="Torto-Alalibo T.A."/>
            <person name="Win J."/>
            <person name="Xu Z."/>
            <person name="Zhang H."/>
            <person name="Grigoriev I.V."/>
            <person name="Rokhsar D.S."/>
            <person name="Boore J.L."/>
        </authorList>
    </citation>
    <scope>NUCLEOTIDE SEQUENCE [LARGE SCALE GENOMIC DNA]</scope>
    <source>
        <strain evidence="3 4">P6497</strain>
    </source>
</reference>
<evidence type="ECO:0000313" key="4">
    <source>
        <dbReference type="Proteomes" id="UP000002640"/>
    </source>
</evidence>
<organism evidence="3 4">
    <name type="scientific">Phytophthora sojae (strain P6497)</name>
    <name type="common">Soybean stem and root rot agent</name>
    <name type="synonym">Phytophthora megasperma f. sp. glycines</name>
    <dbReference type="NCBI Taxonomy" id="1094619"/>
    <lineage>
        <taxon>Eukaryota</taxon>
        <taxon>Sar</taxon>
        <taxon>Stramenopiles</taxon>
        <taxon>Oomycota</taxon>
        <taxon>Peronosporomycetes</taxon>
        <taxon>Peronosporales</taxon>
        <taxon>Peronosporaceae</taxon>
        <taxon>Phytophthora</taxon>
    </lineage>
</organism>
<dbReference type="GeneID" id="20662264"/>
<dbReference type="SUPFAM" id="SSF53098">
    <property type="entry name" value="Ribonuclease H-like"/>
    <property type="match status" value="1"/>
</dbReference>
<dbReference type="RefSeq" id="XP_009540124.1">
    <property type="nucleotide sequence ID" value="XM_009541829.1"/>
</dbReference>
<dbReference type="InterPro" id="IPR012337">
    <property type="entry name" value="RNaseH-like_sf"/>
</dbReference>
<evidence type="ECO:0000256" key="2">
    <source>
        <dbReference type="SAM" id="Phobius"/>
    </source>
</evidence>
<evidence type="ECO:0000256" key="1">
    <source>
        <dbReference type="SAM" id="MobiDB-lite"/>
    </source>
</evidence>
<sequence>VGCASRRLNLAVPLYTAPLENALAGIQKLMVKLRSLNQAAKLRFKTTRSPVLRNDTRWSSTFAMLDRYVRLLEFIDREDDAVAELLPSPSVHKKLKGLLEDLKQFESVSKRLQSESVSLWEVRVMFDALIAEKPALNQYLGTRLLLLLLLLLIFSTLFFIFLGPRADIVASPDFESACVKIQQDNQHALSRQEKMAVRPFVVNASSCTNEGEPEELGTDGSLNSAEAGSGDVG</sequence>
<accession>G5AJ73</accession>
<dbReference type="AlphaFoldDB" id="G5AJ73"/>
<dbReference type="KEGG" id="psoj:PHYSODRAFT_536448"/>
<dbReference type="EMBL" id="JH159188">
    <property type="protein sequence ID" value="EGZ04428.1"/>
    <property type="molecule type" value="Genomic_DNA"/>
</dbReference>
<feature type="transmembrane region" description="Helical" evidence="2">
    <location>
        <begin position="144"/>
        <end position="162"/>
    </location>
</feature>
<name>G5AJ73_PHYSP</name>
<dbReference type="InParanoid" id="G5AJ73"/>
<dbReference type="PANTHER" id="PTHR40866:SF1">
    <property type="entry name" value="BED-TYPE DOMAIN-CONTAINING PROTEIN"/>
    <property type="match status" value="1"/>
</dbReference>
<feature type="non-terminal residue" evidence="3">
    <location>
        <position position="1"/>
    </location>
</feature>
<keyword evidence="4" id="KW-1185">Reference proteome</keyword>
<keyword evidence="2" id="KW-0472">Membrane</keyword>
<proteinExistence type="predicted"/>
<keyword evidence="2" id="KW-1133">Transmembrane helix</keyword>